<gene>
    <name evidence="1" type="ORF">NDU88_001374</name>
</gene>
<organism evidence="1 2">
    <name type="scientific">Pleurodeles waltl</name>
    <name type="common">Iberian ribbed newt</name>
    <dbReference type="NCBI Taxonomy" id="8319"/>
    <lineage>
        <taxon>Eukaryota</taxon>
        <taxon>Metazoa</taxon>
        <taxon>Chordata</taxon>
        <taxon>Craniata</taxon>
        <taxon>Vertebrata</taxon>
        <taxon>Euteleostomi</taxon>
        <taxon>Amphibia</taxon>
        <taxon>Batrachia</taxon>
        <taxon>Caudata</taxon>
        <taxon>Salamandroidea</taxon>
        <taxon>Salamandridae</taxon>
        <taxon>Pleurodelinae</taxon>
        <taxon>Pleurodeles</taxon>
    </lineage>
</organism>
<dbReference type="EMBL" id="JANPWB010000001">
    <property type="protein sequence ID" value="KAJ1213743.1"/>
    <property type="molecule type" value="Genomic_DNA"/>
</dbReference>
<accession>A0AAV7WMG7</accession>
<protein>
    <submittedName>
        <fullName evidence="1">Uncharacterized protein</fullName>
    </submittedName>
</protein>
<evidence type="ECO:0000313" key="1">
    <source>
        <dbReference type="EMBL" id="KAJ1213743.1"/>
    </source>
</evidence>
<name>A0AAV7WMG7_PLEWA</name>
<keyword evidence="2" id="KW-1185">Reference proteome</keyword>
<evidence type="ECO:0000313" key="2">
    <source>
        <dbReference type="Proteomes" id="UP001066276"/>
    </source>
</evidence>
<comment type="caution">
    <text evidence="1">The sequence shown here is derived from an EMBL/GenBank/DDBJ whole genome shotgun (WGS) entry which is preliminary data.</text>
</comment>
<dbReference type="AlphaFoldDB" id="A0AAV7WMG7"/>
<sequence length="125" mass="13618">MGATVGARATIAKDLACVEASLSQLETDAALNASQALKLQAAHDNYAELRERVHVVIYRSYRQKTQSEGDKAGTLLARMIKDAPVATPILYILTPRLTSANTQKDINTAFCDFYTDLYSAPTPLN</sequence>
<proteinExistence type="predicted"/>
<dbReference type="Proteomes" id="UP001066276">
    <property type="component" value="Chromosome 1_1"/>
</dbReference>
<reference evidence="1" key="1">
    <citation type="journal article" date="2022" name="bioRxiv">
        <title>Sequencing and chromosome-scale assembly of the giantPleurodeles waltlgenome.</title>
        <authorList>
            <person name="Brown T."/>
            <person name="Elewa A."/>
            <person name="Iarovenko S."/>
            <person name="Subramanian E."/>
            <person name="Araus A.J."/>
            <person name="Petzold A."/>
            <person name="Susuki M."/>
            <person name="Suzuki K.-i.T."/>
            <person name="Hayashi T."/>
            <person name="Toyoda A."/>
            <person name="Oliveira C."/>
            <person name="Osipova E."/>
            <person name="Leigh N.D."/>
            <person name="Simon A."/>
            <person name="Yun M.H."/>
        </authorList>
    </citation>
    <scope>NUCLEOTIDE SEQUENCE</scope>
    <source>
        <strain evidence="1">20211129_DDA</strain>
        <tissue evidence="1">Liver</tissue>
    </source>
</reference>